<keyword evidence="2" id="KW-1185">Reference proteome</keyword>
<evidence type="ECO:0000313" key="1">
    <source>
        <dbReference type="EMBL" id="KAK3721453.1"/>
    </source>
</evidence>
<proteinExistence type="predicted"/>
<comment type="caution">
    <text evidence="1">The sequence shown here is derived from an EMBL/GenBank/DDBJ whole genome shotgun (WGS) entry which is preliminary data.</text>
</comment>
<evidence type="ECO:0000313" key="2">
    <source>
        <dbReference type="Proteomes" id="UP001281147"/>
    </source>
</evidence>
<sequence length="473" mass="51154">MWAIEKFGRVNLMLFGAAGQSLCFAMAAIGLGLGTKAMNGVAVAFIFLYYFFFGLSFLAIPFLYPSEINSNQTRNSGAAIAMVTNWCGVYLIVSIIPIGIQNIGWRFYIIFAVLNAFWIPFIWYFYVETAGLSLDEIDRVFEIKHAPGSTLTYKQATVQAKAEVAEEQVRIRRTSIGGEKKGCSDGSLGSALALALHKHDSGLRVFATARNVDHLASLRQAGIDTIFELDVVSDGSIQALVEKVSSQTGGTLDMLINSVGGGHYMPFLHLDLQKAKQLFDVNVWGFVAVTQAFLPLLMKSASPAKDGRKSIIVNNTSISSVLRTPYHSAYSASKAAMAAFNDAQRVELAPFGIRVVDLKTGSLESNFGENKSNEFNLPADSPYQPVKDEVMKVITGEATEAYAGNREKWAEGVVADLLKHPHDPPAQIWRGGAAGTVRASNALDAIIPAHAGDSQFQKLGGLDKLGSALAEKE</sequence>
<dbReference type="Proteomes" id="UP001281147">
    <property type="component" value="Unassembled WGS sequence"/>
</dbReference>
<name>A0ACC3NS06_9PEZI</name>
<dbReference type="EMBL" id="JAUTXU010000017">
    <property type="protein sequence ID" value="KAK3721453.1"/>
    <property type="molecule type" value="Genomic_DNA"/>
</dbReference>
<accession>A0ACC3NS06</accession>
<gene>
    <name evidence="1" type="ORF">LTR37_003008</name>
</gene>
<protein>
    <submittedName>
        <fullName evidence="1">Uncharacterized protein</fullName>
    </submittedName>
</protein>
<organism evidence="1 2">
    <name type="scientific">Vermiconidia calcicola</name>
    <dbReference type="NCBI Taxonomy" id="1690605"/>
    <lineage>
        <taxon>Eukaryota</taxon>
        <taxon>Fungi</taxon>
        <taxon>Dikarya</taxon>
        <taxon>Ascomycota</taxon>
        <taxon>Pezizomycotina</taxon>
        <taxon>Dothideomycetes</taxon>
        <taxon>Dothideomycetidae</taxon>
        <taxon>Mycosphaerellales</taxon>
        <taxon>Extremaceae</taxon>
        <taxon>Vermiconidia</taxon>
    </lineage>
</organism>
<reference evidence="1" key="1">
    <citation type="submission" date="2023-07" db="EMBL/GenBank/DDBJ databases">
        <title>Black Yeasts Isolated from many extreme environments.</title>
        <authorList>
            <person name="Coleine C."/>
            <person name="Stajich J.E."/>
            <person name="Selbmann L."/>
        </authorList>
    </citation>
    <scope>NUCLEOTIDE SEQUENCE</scope>
    <source>
        <strain evidence="1">CCFEE 5714</strain>
    </source>
</reference>